<accession>A0A9P6H6C6</accession>
<dbReference type="SUPFAM" id="SSF53448">
    <property type="entry name" value="Nucleotide-diphospho-sugar transferases"/>
    <property type="match status" value="1"/>
</dbReference>
<evidence type="ECO:0000256" key="2">
    <source>
        <dbReference type="ARBA" id="ARBA00022679"/>
    </source>
</evidence>
<dbReference type="GO" id="GO:0016020">
    <property type="term" value="C:membrane"/>
    <property type="evidence" value="ECO:0007669"/>
    <property type="project" value="InterPro"/>
</dbReference>
<evidence type="ECO:0000313" key="4">
    <source>
        <dbReference type="Proteomes" id="UP000736335"/>
    </source>
</evidence>
<sequence>MVTGVMIVGTAAKGAALEHRRPFTLSISMSQRLFPFSPPLSLLSLSSHHVQEEHPIRAALQDNHEPVTLRRPRRLRSRSSLPLSALRPSVRFRRQLTPSQISLHSILSISNESYGQRTSVSNLFGGKDAETESETVVVEAGAFDPQLGKSNAVFIMLCRNEEVDGAVKSIREIEDRFNHEYHYPWVFLNEVEFTEEFKQRVSLVTYSKVEFGVIPRDHWYQPDWIDEDRASEARKHMEENNVIYGGSVSYRNMCRFNSGFFYRHELVQKYRFYWRVEPDVKYFCNIDYDPFVFMEEHNKTYSFTLTMLEYVQTIPTFWDTMSDFIQKNPQYVAKDNAMDFLSDDGGRTYSLCHFWSNFEIADMNLWRSEAYTKYFDHLEASGGFYYERWGDAIVHSVAAGLFQSKEQIHFFKDIGYQHDYFAHCPQGSRVLTSG</sequence>
<reference evidence="3" key="2">
    <citation type="submission" date="2020-11" db="EMBL/GenBank/DDBJ databases">
        <authorList>
            <consortium name="DOE Joint Genome Institute"/>
            <person name="Kuo A."/>
            <person name="Miyauchi S."/>
            <person name="Kiss E."/>
            <person name="Drula E."/>
            <person name="Kohler A."/>
            <person name="Sanchez-Garcia M."/>
            <person name="Andreopoulos B."/>
            <person name="Barry K.W."/>
            <person name="Bonito G."/>
            <person name="Buee M."/>
            <person name="Carver A."/>
            <person name="Chen C."/>
            <person name="Cichocki N."/>
            <person name="Clum A."/>
            <person name="Culley D."/>
            <person name="Crous P.W."/>
            <person name="Fauchery L."/>
            <person name="Girlanda M."/>
            <person name="Hayes R."/>
            <person name="Keri Z."/>
            <person name="Labutti K."/>
            <person name="Lipzen A."/>
            <person name="Lombard V."/>
            <person name="Magnuson J."/>
            <person name="Maillard F."/>
            <person name="Morin E."/>
            <person name="Murat C."/>
            <person name="Nolan M."/>
            <person name="Ohm R."/>
            <person name="Pangilinan J."/>
            <person name="Pereira M."/>
            <person name="Perotto S."/>
            <person name="Peter M."/>
            <person name="Riley R."/>
            <person name="Sitrit Y."/>
            <person name="Stielow B."/>
            <person name="Szollosi G."/>
            <person name="Zifcakova L."/>
            <person name="Stursova M."/>
            <person name="Spatafora J.W."/>
            <person name="Tedersoo L."/>
            <person name="Vaario L.-M."/>
            <person name="Yamada A."/>
            <person name="Yan M."/>
            <person name="Wang P."/>
            <person name="Xu J."/>
            <person name="Bruns T."/>
            <person name="Baldrian P."/>
            <person name="Vilgalys R."/>
            <person name="Henrissat B."/>
            <person name="Grigoriev I.V."/>
            <person name="Hibbett D."/>
            <person name="Nagy L.G."/>
            <person name="Martin F.M."/>
        </authorList>
    </citation>
    <scope>NUCLEOTIDE SEQUENCE</scope>
    <source>
        <strain evidence="3">UH-Tt-Lm1</strain>
    </source>
</reference>
<dbReference type="Gene3D" id="3.90.550.10">
    <property type="entry name" value="Spore Coat Polysaccharide Biosynthesis Protein SpsA, Chain A"/>
    <property type="match status" value="1"/>
</dbReference>
<comment type="similarity">
    <text evidence="1">Belongs to the glycosyltransferase 15 family.</text>
</comment>
<keyword evidence="2" id="KW-0808">Transferase</keyword>
<dbReference type="EMBL" id="WIUZ02000016">
    <property type="protein sequence ID" value="KAF9780463.1"/>
    <property type="molecule type" value="Genomic_DNA"/>
</dbReference>
<gene>
    <name evidence="3" type="ORF">BJ322DRAFT_294108</name>
</gene>
<dbReference type="Proteomes" id="UP000736335">
    <property type="component" value="Unassembled WGS sequence"/>
</dbReference>
<dbReference type="InterPro" id="IPR029044">
    <property type="entry name" value="Nucleotide-diphossugar_trans"/>
</dbReference>
<dbReference type="FunFam" id="3.90.550.10:FF:000051">
    <property type="entry name" value="Alpha-1,2-mannosyltransferase (Ktr4)"/>
    <property type="match status" value="1"/>
</dbReference>
<dbReference type="InterPro" id="IPR002685">
    <property type="entry name" value="Glyco_trans_15"/>
</dbReference>
<dbReference type="GO" id="GO:0006487">
    <property type="term" value="P:protein N-linked glycosylation"/>
    <property type="evidence" value="ECO:0007669"/>
    <property type="project" value="TreeGrafter"/>
</dbReference>
<evidence type="ECO:0000256" key="1">
    <source>
        <dbReference type="ARBA" id="ARBA00007677"/>
    </source>
</evidence>
<dbReference type="PANTHER" id="PTHR31121:SF6">
    <property type="entry name" value="ALPHA-1,2 MANNOSYLTRANSFERASE KTR1"/>
    <property type="match status" value="1"/>
</dbReference>
<dbReference type="PANTHER" id="PTHR31121">
    <property type="entry name" value="ALPHA-1,2 MANNOSYLTRANSFERASE KTR1"/>
    <property type="match status" value="1"/>
</dbReference>
<dbReference type="OrthoDB" id="439943at2759"/>
<comment type="caution">
    <text evidence="3">The sequence shown here is derived from an EMBL/GenBank/DDBJ whole genome shotgun (WGS) entry which is preliminary data.</text>
</comment>
<reference evidence="3" key="1">
    <citation type="journal article" date="2020" name="Nat. Commun.">
        <title>Large-scale genome sequencing of mycorrhizal fungi provides insights into the early evolution of symbiotic traits.</title>
        <authorList>
            <person name="Miyauchi S."/>
            <person name="Kiss E."/>
            <person name="Kuo A."/>
            <person name="Drula E."/>
            <person name="Kohler A."/>
            <person name="Sanchez-Garcia M."/>
            <person name="Morin E."/>
            <person name="Andreopoulos B."/>
            <person name="Barry K.W."/>
            <person name="Bonito G."/>
            <person name="Buee M."/>
            <person name="Carver A."/>
            <person name="Chen C."/>
            <person name="Cichocki N."/>
            <person name="Clum A."/>
            <person name="Culley D."/>
            <person name="Crous P.W."/>
            <person name="Fauchery L."/>
            <person name="Girlanda M."/>
            <person name="Hayes R.D."/>
            <person name="Keri Z."/>
            <person name="LaButti K."/>
            <person name="Lipzen A."/>
            <person name="Lombard V."/>
            <person name="Magnuson J."/>
            <person name="Maillard F."/>
            <person name="Murat C."/>
            <person name="Nolan M."/>
            <person name="Ohm R.A."/>
            <person name="Pangilinan J."/>
            <person name="Pereira M.F."/>
            <person name="Perotto S."/>
            <person name="Peter M."/>
            <person name="Pfister S."/>
            <person name="Riley R."/>
            <person name="Sitrit Y."/>
            <person name="Stielow J.B."/>
            <person name="Szollosi G."/>
            <person name="Zifcakova L."/>
            <person name="Stursova M."/>
            <person name="Spatafora J.W."/>
            <person name="Tedersoo L."/>
            <person name="Vaario L.M."/>
            <person name="Yamada A."/>
            <person name="Yan M."/>
            <person name="Wang P."/>
            <person name="Xu J."/>
            <person name="Bruns T."/>
            <person name="Baldrian P."/>
            <person name="Vilgalys R."/>
            <person name="Dunand C."/>
            <person name="Henrissat B."/>
            <person name="Grigoriev I.V."/>
            <person name="Hibbett D."/>
            <person name="Nagy L.G."/>
            <person name="Martin F.M."/>
        </authorList>
    </citation>
    <scope>NUCLEOTIDE SEQUENCE</scope>
    <source>
        <strain evidence="3">UH-Tt-Lm1</strain>
    </source>
</reference>
<dbReference type="Pfam" id="PF01793">
    <property type="entry name" value="Glyco_transf_15"/>
    <property type="match status" value="1"/>
</dbReference>
<keyword evidence="4" id="KW-1185">Reference proteome</keyword>
<proteinExistence type="inferred from homology"/>
<name>A0A9P6H6C6_9AGAM</name>
<dbReference type="GO" id="GO:0000026">
    <property type="term" value="F:alpha-1,2-mannosyltransferase activity"/>
    <property type="evidence" value="ECO:0007669"/>
    <property type="project" value="TreeGrafter"/>
</dbReference>
<dbReference type="GO" id="GO:0005794">
    <property type="term" value="C:Golgi apparatus"/>
    <property type="evidence" value="ECO:0007669"/>
    <property type="project" value="TreeGrafter"/>
</dbReference>
<protein>
    <submittedName>
        <fullName evidence="3">Alpha-1,2-mannosyltransferase</fullName>
    </submittedName>
</protein>
<dbReference type="GO" id="GO:0000032">
    <property type="term" value="P:cell wall mannoprotein biosynthetic process"/>
    <property type="evidence" value="ECO:0007669"/>
    <property type="project" value="TreeGrafter"/>
</dbReference>
<dbReference type="AlphaFoldDB" id="A0A9P6H6C6"/>
<organism evidence="3 4">
    <name type="scientific">Thelephora terrestris</name>
    <dbReference type="NCBI Taxonomy" id="56493"/>
    <lineage>
        <taxon>Eukaryota</taxon>
        <taxon>Fungi</taxon>
        <taxon>Dikarya</taxon>
        <taxon>Basidiomycota</taxon>
        <taxon>Agaricomycotina</taxon>
        <taxon>Agaricomycetes</taxon>
        <taxon>Thelephorales</taxon>
        <taxon>Thelephoraceae</taxon>
        <taxon>Thelephora</taxon>
    </lineage>
</organism>
<evidence type="ECO:0000313" key="3">
    <source>
        <dbReference type="EMBL" id="KAF9780463.1"/>
    </source>
</evidence>